<evidence type="ECO:0000313" key="1">
    <source>
        <dbReference type="EMBL" id="WWT31425.1"/>
    </source>
</evidence>
<evidence type="ECO:0008006" key="3">
    <source>
        <dbReference type="Google" id="ProtNLM"/>
    </source>
</evidence>
<dbReference type="EMBL" id="CP146275">
    <property type="protein sequence ID" value="WWT31425.1"/>
    <property type="molecule type" value="Genomic_DNA"/>
</dbReference>
<dbReference type="Proteomes" id="UP001369958">
    <property type="component" value="Chromosome"/>
</dbReference>
<organism evidence="1 2">
    <name type="scientific">Pelagibacterium nitratireducens</name>
    <dbReference type="NCBI Taxonomy" id="1046114"/>
    <lineage>
        <taxon>Bacteria</taxon>
        <taxon>Pseudomonadati</taxon>
        <taxon>Pseudomonadota</taxon>
        <taxon>Alphaproteobacteria</taxon>
        <taxon>Hyphomicrobiales</taxon>
        <taxon>Devosiaceae</taxon>
        <taxon>Pelagibacterium</taxon>
    </lineage>
</organism>
<proteinExistence type="predicted"/>
<name>A0ABZ2HVT2_9HYPH</name>
<protein>
    <recommendedName>
        <fullName evidence="3">PepSY domain-containing protein</fullName>
    </recommendedName>
</protein>
<dbReference type="RefSeq" id="WP_338606895.1">
    <property type="nucleotide sequence ID" value="NZ_CP146275.1"/>
</dbReference>
<reference evidence="1 2" key="1">
    <citation type="submission" date="2024-02" db="EMBL/GenBank/DDBJ databases">
        <title>Complete genome sequence of Pelagibacterium nitratireducens ZH15.</title>
        <authorList>
            <person name="Zhao L.H."/>
        </authorList>
    </citation>
    <scope>NUCLEOTIDE SEQUENCE [LARGE SCALE GENOMIC DNA]</scope>
    <source>
        <strain evidence="1 2">ZH15</strain>
    </source>
</reference>
<accession>A0ABZ2HVT2</accession>
<keyword evidence="2" id="KW-1185">Reference proteome</keyword>
<evidence type="ECO:0000313" key="2">
    <source>
        <dbReference type="Proteomes" id="UP001369958"/>
    </source>
</evidence>
<gene>
    <name evidence="1" type="ORF">V6617_10295</name>
</gene>
<sequence>MTRPAVFTQGDISKLLKGARSAGYSVSRVEIDPTGKIVAQLGEGGAPSLENGDDEWGNAISAKKERAAQERN</sequence>